<name>A0AAI8Y5Z4_BEMTA</name>
<feature type="region of interest" description="Disordered" evidence="2">
    <location>
        <begin position="1112"/>
        <end position="1133"/>
    </location>
</feature>
<feature type="compositionally biased region" description="Basic and acidic residues" evidence="2">
    <location>
        <begin position="685"/>
        <end position="711"/>
    </location>
</feature>
<evidence type="ECO:0000256" key="2">
    <source>
        <dbReference type="SAM" id="MobiDB-lite"/>
    </source>
</evidence>
<dbReference type="FunFam" id="3.30.160.60:FF:002512">
    <property type="entry name" value="Pebbled, isoform A"/>
    <property type="match status" value="1"/>
</dbReference>
<dbReference type="Gene3D" id="3.30.160.60">
    <property type="entry name" value="Classic Zinc Finger"/>
    <property type="match status" value="11"/>
</dbReference>
<feature type="domain" description="C2H2-type" evidence="3">
    <location>
        <begin position="586"/>
        <end position="614"/>
    </location>
</feature>
<feature type="compositionally biased region" description="Basic and acidic residues" evidence="2">
    <location>
        <begin position="833"/>
        <end position="843"/>
    </location>
</feature>
<feature type="region of interest" description="Disordered" evidence="2">
    <location>
        <begin position="1065"/>
        <end position="1089"/>
    </location>
</feature>
<keyword evidence="1" id="KW-0863">Zinc-finger</keyword>
<feature type="domain" description="C2H2-type" evidence="3">
    <location>
        <begin position="1332"/>
        <end position="1360"/>
    </location>
</feature>
<dbReference type="FunFam" id="3.30.160.60:FF:000682">
    <property type="entry name" value="ras-responsive element-binding protein 1 isoform X1"/>
    <property type="match status" value="1"/>
</dbReference>
<keyword evidence="5" id="KW-1185">Reference proteome</keyword>
<accession>A0AAI8Y5Z4</accession>
<sequence length="1740" mass="196556">MQDMATFHPQFNAVSIPSPGSVARSLEMRSKLPANVKNEDLQLRIGKEGFEHKNDLEYGLTKNESLENGRAKSDNELQCVCPICKTALSNQHDFTLHIRSHNNDSEPSNVNSSKGFTCRICGKVLGSASSLDRHVLVHSGERPFRCHICGLLFKTNGNMHRHIRTAHNLHGRVNESNCNESDSSTDSNSENQKSPFFNKKRRVNSSTGEFNNNSIDMPSKCERTRDPSSNAIEFRQRINCDGQWFSCPVCSREDFSTLHVLENHIEDAHPDYKIKCNPCNLEFSNHKKLNLHRTMKHPDEELKSSERGLVGFKDLTFVDFSSEKFPYIAKTVCEKQLHRSASLFLNFQCEKCHRAFPCADALTIHEQACLSLSYSSSVESYIEQGDVSSSENEGPTDLSSKSFRKWNYSMSSTEEDKKRDSFFAGLDLQNRSSSLSPSNSPQKVHLFKRALSMNGTLENKDLADIQSIINVTSANFITDLSKSPQPSSLEVTPPDSGSRNFDLNAEEEQQDCFAAEFRKMKLEGKFPCRLCKSVFTNLRALKGHNRIHLTNSPSNGIYRCNMCPHQNTDKAALIRHMRTHNGERPYQCSICRYAFTTKANCERHLKNRHAKASREEVKKSIIYHPSEDSTNSIPDMKNVKRLLFAEYQDTLNSGKETEAIIDRTLLPDIKKESPERSTITPPLSHHSDELKRPGSDNDRDDIEIKKPHLDESSLSSDDEDSERNELDQTFKSVESESLQHESLSHHPLDLSMDVLDLSKKKKDDSDVSLSAEKCNKSRNSDFSASEDEDFETEDNLDDEEQHAPQDLSKKSTYPKLDRVSSSPNFTNNAELSDEVKSLKEEQRASPSESAYRKTDPKNLLSNLYANNLNLNSHPPYLGSGPTFPFAAAPFPPYLLPPPPFMFSPTTPELAAAKEQWQKEIMRGFQLTSGGSLMLDQLSVVSAADRFQALQQHALAEFNRQMESAKNESLTKSFSPTAKSPDLGQPPATQEMTNFMTQEKQSPDNITQLPKSLKNDPSSSIKMVIKNGMLIPKQKQRRYRTERPFACEHCSARFTLRSNMERHIKQQHPQYWSQRQRGSNGSRGRGGYLKAPLYEPHAGLIIPFPASYAQSNSRHSLTSNEESDSFQRNSSERSLELNFQSKPYMGISDEVKFAISQQLKSKFQHEERDDESDAGEEESRDDEDMEELVIDEEEEEKSLEVPEVKEEEEEEKKSTSTPKKEENADLASVSRILDNASTQTFKQFFKAEDENAAGEASEEEEEGFMPGSTSEGNISGSDENKSEPENSSTGQVKKKSAYSLAPNRVSCPYCSRKFPWTSSLRRHVLTHTGQKPYKCPQCPLLFTTKSNCDRHLQRKHSSPVQTAEVNPVDCNKPNSALNFTTRNVPERPYKCKNCPSSTFSTLDNLKKHMSEKHNGKPVESERLDSGNHSDCENEQRDGNLSEYESQGSSEEIDVVKDSPRPEERDNSEVESRSNNPPLLLQPTVDSSTPTIDQVSVVPGSTDLPFKCHLCDSSYAERHEALDHIRDRHSTEFQLLISKGALDANGSVNEENSHIEENSTHGEENIEQLRGKFPDYANRKVKCAFCLRRFWSAEDLRRHMRTHTGERPFSCDICDRRFTLKHSMLRHRKKHSSGNNFVQNPLTDDHSAHSDDDNGLLASKLPVPVINHNNNNINSPFKAVFTNSLKFWKSHNAQGPKGLRGDCDEGNDLIGNLLGIHDKSIIDKMLLSKSPDDVAKLLGVQK</sequence>
<dbReference type="FunFam" id="3.30.160.60:FF:000813">
    <property type="entry name" value="ras-responsive element-binding protein 1 isoform X1"/>
    <property type="match status" value="1"/>
</dbReference>
<feature type="domain" description="C2H2-type" evidence="3">
    <location>
        <begin position="1504"/>
        <end position="1532"/>
    </location>
</feature>
<keyword evidence="1" id="KW-0862">Zinc</keyword>
<feature type="compositionally biased region" description="Basic and acidic residues" evidence="2">
    <location>
        <begin position="1452"/>
        <end position="1470"/>
    </location>
</feature>
<feature type="region of interest" description="Disordered" evidence="2">
    <location>
        <begin position="763"/>
        <end position="855"/>
    </location>
</feature>
<feature type="compositionally biased region" description="Basic and acidic residues" evidence="2">
    <location>
        <begin position="1408"/>
        <end position="1438"/>
    </location>
</feature>
<dbReference type="PANTHER" id="PTHR46451">
    <property type="entry name" value="RAS-RESPONSIVE ELEMENT-BINDING PROTEIN 1"/>
    <property type="match status" value="1"/>
</dbReference>
<protein>
    <recommendedName>
        <fullName evidence="3">C2H2-type domain-containing protein</fullName>
    </recommendedName>
</protein>
<feature type="compositionally biased region" description="Polar residues" evidence="2">
    <location>
        <begin position="1482"/>
        <end position="1491"/>
    </location>
</feature>
<dbReference type="Pfam" id="PF00096">
    <property type="entry name" value="zf-C2H2"/>
    <property type="match status" value="1"/>
</dbReference>
<feature type="compositionally biased region" description="Polar residues" evidence="2">
    <location>
        <begin position="204"/>
        <end position="216"/>
    </location>
</feature>
<dbReference type="PANTHER" id="PTHR46451:SF1">
    <property type="entry name" value="RAS-RESPONSIVE ELEMENT-BINDING PROTEIN 1"/>
    <property type="match status" value="1"/>
</dbReference>
<feature type="region of interest" description="Disordered" evidence="2">
    <location>
        <begin position="998"/>
        <end position="1018"/>
    </location>
</feature>
<evidence type="ECO:0000256" key="1">
    <source>
        <dbReference type="PROSITE-ProRule" id="PRU00042"/>
    </source>
</evidence>
<feature type="compositionally biased region" description="Polar residues" evidence="2">
    <location>
        <begin position="1266"/>
        <end position="1276"/>
    </location>
</feature>
<feature type="compositionally biased region" description="Acidic residues" evidence="2">
    <location>
        <begin position="784"/>
        <end position="800"/>
    </location>
</feature>
<feature type="compositionally biased region" description="Acidic residues" evidence="2">
    <location>
        <begin position="1249"/>
        <end position="1262"/>
    </location>
</feature>
<feature type="domain" description="C2H2-type" evidence="3">
    <location>
        <begin position="1607"/>
        <end position="1634"/>
    </location>
</feature>
<dbReference type="GO" id="GO:0005634">
    <property type="term" value="C:nucleus"/>
    <property type="evidence" value="ECO:0007669"/>
    <property type="project" value="TreeGrafter"/>
</dbReference>
<dbReference type="PROSITE" id="PS00028">
    <property type="entry name" value="ZINC_FINGER_C2H2_1"/>
    <property type="match status" value="12"/>
</dbReference>
<dbReference type="SMART" id="SM00355">
    <property type="entry name" value="ZnF_C2H2"/>
    <property type="match status" value="16"/>
</dbReference>
<dbReference type="Proteomes" id="UP001152759">
    <property type="component" value="Unassembled WGS sequence"/>
</dbReference>
<dbReference type="FunFam" id="3.30.160.60:FF:001782">
    <property type="entry name" value="Ras-responsive element-binding protein 1a"/>
    <property type="match status" value="1"/>
</dbReference>
<evidence type="ECO:0000259" key="3">
    <source>
        <dbReference type="PROSITE" id="PS50157"/>
    </source>
</evidence>
<feature type="compositionally biased region" description="Acidic residues" evidence="2">
    <location>
        <begin position="1167"/>
        <end position="1196"/>
    </location>
</feature>
<dbReference type="PROSITE" id="PS50157">
    <property type="entry name" value="ZINC_FINGER_C2H2_2"/>
    <property type="match status" value="12"/>
</dbReference>
<feature type="region of interest" description="Disordered" evidence="2">
    <location>
        <begin position="966"/>
        <end position="985"/>
    </location>
</feature>
<feature type="domain" description="C2H2-type" evidence="3">
    <location>
        <begin position="1044"/>
        <end position="1067"/>
    </location>
</feature>
<feature type="domain" description="C2H2-type" evidence="3">
    <location>
        <begin position="1579"/>
        <end position="1606"/>
    </location>
</feature>
<dbReference type="InterPro" id="IPR013087">
    <property type="entry name" value="Znf_C2H2_type"/>
</dbReference>
<dbReference type="SUPFAM" id="SSF57667">
    <property type="entry name" value="beta-beta-alpha zinc fingers"/>
    <property type="match status" value="5"/>
</dbReference>
<evidence type="ECO:0000313" key="4">
    <source>
        <dbReference type="EMBL" id="CAH0747320.1"/>
    </source>
</evidence>
<feature type="region of interest" description="Disordered" evidence="2">
    <location>
        <begin position="1408"/>
        <end position="1491"/>
    </location>
</feature>
<feature type="region of interest" description="Disordered" evidence="2">
    <location>
        <begin position="1248"/>
        <end position="1296"/>
    </location>
</feature>
<dbReference type="EMBL" id="CAKKNF020000021">
    <property type="protein sequence ID" value="CAH0747320.1"/>
    <property type="molecule type" value="Genomic_DNA"/>
</dbReference>
<dbReference type="InterPro" id="IPR052795">
    <property type="entry name" value="RREB1"/>
</dbReference>
<feature type="compositionally biased region" description="Basic and acidic residues" evidence="2">
    <location>
        <begin position="1210"/>
        <end position="1222"/>
    </location>
</feature>
<feature type="domain" description="C2H2-type" evidence="3">
    <location>
        <begin position="116"/>
        <end position="143"/>
    </location>
</feature>
<feature type="domain" description="C2H2-type" evidence="3">
    <location>
        <begin position="558"/>
        <end position="585"/>
    </location>
</feature>
<dbReference type="GO" id="GO:0001228">
    <property type="term" value="F:DNA-binding transcription activator activity, RNA polymerase II-specific"/>
    <property type="evidence" value="ECO:0007669"/>
    <property type="project" value="TreeGrafter"/>
</dbReference>
<comment type="caution">
    <text evidence="4">The sequence shown here is derived from an EMBL/GenBank/DDBJ whole genome shotgun (WGS) entry which is preliminary data.</text>
</comment>
<feature type="compositionally biased region" description="Basic and acidic residues" evidence="2">
    <location>
        <begin position="1641"/>
        <end position="1650"/>
    </location>
</feature>
<feature type="region of interest" description="Disordered" evidence="2">
    <location>
        <begin position="1160"/>
        <end position="1231"/>
    </location>
</feature>
<feature type="region of interest" description="Disordered" evidence="2">
    <location>
        <begin position="174"/>
        <end position="226"/>
    </location>
</feature>
<feature type="compositionally biased region" description="Polar residues" evidence="2">
    <location>
        <begin position="966"/>
        <end position="977"/>
    </location>
</feature>
<feature type="domain" description="C2H2-type" evidence="3">
    <location>
        <begin position="1304"/>
        <end position="1331"/>
    </location>
</feature>
<dbReference type="InterPro" id="IPR036236">
    <property type="entry name" value="Znf_C2H2_sf"/>
</dbReference>
<feature type="region of interest" description="Disordered" evidence="2">
    <location>
        <begin position="1627"/>
        <end position="1652"/>
    </location>
</feature>
<feature type="compositionally biased region" description="Low complexity" evidence="2">
    <location>
        <begin position="174"/>
        <end position="191"/>
    </location>
</feature>
<gene>
    <name evidence="4" type="ORF">BEMITA_LOCUS129</name>
</gene>
<keyword evidence="1" id="KW-0479">Metal-binding</keyword>
<dbReference type="FunFam" id="3.30.160.60:FF:001967">
    <property type="entry name" value="Ras-responsive element-binding protein"/>
    <property type="match status" value="1"/>
</dbReference>
<feature type="region of interest" description="Disordered" evidence="2">
    <location>
        <begin position="671"/>
        <end position="728"/>
    </location>
</feature>
<dbReference type="GO" id="GO:0008270">
    <property type="term" value="F:zinc ion binding"/>
    <property type="evidence" value="ECO:0007669"/>
    <property type="project" value="UniProtKB-KW"/>
</dbReference>
<organism evidence="4 5">
    <name type="scientific">Bemisia tabaci</name>
    <name type="common">Sweetpotato whitefly</name>
    <name type="synonym">Aleurodes tabaci</name>
    <dbReference type="NCBI Taxonomy" id="7038"/>
    <lineage>
        <taxon>Eukaryota</taxon>
        <taxon>Metazoa</taxon>
        <taxon>Ecdysozoa</taxon>
        <taxon>Arthropoda</taxon>
        <taxon>Hexapoda</taxon>
        <taxon>Insecta</taxon>
        <taxon>Pterygota</taxon>
        <taxon>Neoptera</taxon>
        <taxon>Paraneoptera</taxon>
        <taxon>Hemiptera</taxon>
        <taxon>Sternorrhyncha</taxon>
        <taxon>Aleyrodoidea</taxon>
        <taxon>Aleyrodidae</taxon>
        <taxon>Aleyrodinae</taxon>
        <taxon>Bemisia</taxon>
    </lineage>
</organism>
<feature type="domain" description="C2H2-type" evidence="3">
    <location>
        <begin position="144"/>
        <end position="167"/>
    </location>
</feature>
<feature type="compositionally biased region" description="Polar residues" evidence="2">
    <location>
        <begin position="819"/>
        <end position="830"/>
    </location>
</feature>
<feature type="compositionally biased region" description="Polar residues" evidence="2">
    <location>
        <begin position="1631"/>
        <end position="1640"/>
    </location>
</feature>
<evidence type="ECO:0000313" key="5">
    <source>
        <dbReference type="Proteomes" id="UP001152759"/>
    </source>
</evidence>
<feature type="domain" description="C2H2-type" evidence="3">
    <location>
        <begin position="526"/>
        <end position="553"/>
    </location>
</feature>
<feature type="domain" description="C2H2-type" evidence="3">
    <location>
        <begin position="274"/>
        <end position="302"/>
    </location>
</feature>
<proteinExistence type="predicted"/>
<dbReference type="GO" id="GO:0000978">
    <property type="term" value="F:RNA polymerase II cis-regulatory region sequence-specific DNA binding"/>
    <property type="evidence" value="ECO:0007669"/>
    <property type="project" value="TreeGrafter"/>
</dbReference>
<reference evidence="4" key="1">
    <citation type="submission" date="2021-12" db="EMBL/GenBank/DDBJ databases">
        <authorList>
            <person name="King R."/>
        </authorList>
    </citation>
    <scope>NUCLEOTIDE SEQUENCE</scope>
</reference>
<dbReference type="FunFam" id="3.30.160.60:FF:002095">
    <property type="entry name" value="ras-responsive element-binding protein 1"/>
    <property type="match status" value="1"/>
</dbReference>